<dbReference type="STRING" id="6216.A0A0R3SJF9"/>
<sequence length="141" mass="15979">MSNETRPMYLVPTMGNCFQLRNIAKQKAMYQHTFSAFPTNVASQIISIVYGAPKDSSYCTLKGFILSHLFNSPGKCLQQLLSQVEIEYRTPSPLFQRTLSLVGETREDDTILRHLWIKCLPVNVETYLATCGNRSSLDRLA</sequence>
<reference evidence="2 3" key="2">
    <citation type="submission" date="2018-11" db="EMBL/GenBank/DDBJ databases">
        <authorList>
            <consortium name="Pathogen Informatics"/>
        </authorList>
    </citation>
    <scope>NUCLEOTIDE SEQUENCE [LARGE SCALE GENOMIC DNA]</scope>
</reference>
<dbReference type="OrthoDB" id="6251906at2759"/>
<dbReference type="InterPro" id="IPR055469">
    <property type="entry name" value="DUF7041"/>
</dbReference>
<gene>
    <name evidence="2" type="ORF">HDID_LOCUS5072</name>
</gene>
<dbReference type="Pfam" id="PF23055">
    <property type="entry name" value="DUF7041"/>
    <property type="match status" value="1"/>
</dbReference>
<feature type="domain" description="DUF7041" evidence="1">
    <location>
        <begin position="16"/>
        <end position="81"/>
    </location>
</feature>
<evidence type="ECO:0000259" key="1">
    <source>
        <dbReference type="Pfam" id="PF23055"/>
    </source>
</evidence>
<dbReference type="AlphaFoldDB" id="A0A0R3SJF9"/>
<reference evidence="4" key="1">
    <citation type="submission" date="2017-02" db="UniProtKB">
        <authorList>
            <consortium name="WormBaseParasite"/>
        </authorList>
    </citation>
    <scope>IDENTIFICATION</scope>
</reference>
<dbReference type="EMBL" id="UYSG01002300">
    <property type="protein sequence ID" value="VDL57390.1"/>
    <property type="molecule type" value="Genomic_DNA"/>
</dbReference>
<proteinExistence type="predicted"/>
<accession>A0A0R3SJF9</accession>
<name>A0A0R3SJF9_HYMDI</name>
<dbReference type="PANTHER" id="PTHR33327">
    <property type="entry name" value="ENDONUCLEASE"/>
    <property type="match status" value="1"/>
</dbReference>
<dbReference type="WBParaSite" id="HDID_0000507401-mRNA-1">
    <property type="protein sequence ID" value="HDID_0000507401-mRNA-1"/>
    <property type="gene ID" value="HDID_0000507401"/>
</dbReference>
<organism evidence="4">
    <name type="scientific">Hymenolepis diminuta</name>
    <name type="common">Rat tapeworm</name>
    <dbReference type="NCBI Taxonomy" id="6216"/>
    <lineage>
        <taxon>Eukaryota</taxon>
        <taxon>Metazoa</taxon>
        <taxon>Spiralia</taxon>
        <taxon>Lophotrochozoa</taxon>
        <taxon>Platyhelminthes</taxon>
        <taxon>Cestoda</taxon>
        <taxon>Eucestoda</taxon>
        <taxon>Cyclophyllidea</taxon>
        <taxon>Hymenolepididae</taxon>
        <taxon>Hymenolepis</taxon>
    </lineage>
</organism>
<dbReference type="PANTHER" id="PTHR33327:SF3">
    <property type="entry name" value="RNA-DIRECTED DNA POLYMERASE"/>
    <property type="match status" value="1"/>
</dbReference>
<protein>
    <recommendedName>
        <fullName evidence="1">DUF7041 domain-containing protein</fullName>
    </recommendedName>
</protein>
<evidence type="ECO:0000313" key="3">
    <source>
        <dbReference type="Proteomes" id="UP000274504"/>
    </source>
</evidence>
<evidence type="ECO:0000313" key="4">
    <source>
        <dbReference type="WBParaSite" id="HDID_0000507401-mRNA-1"/>
    </source>
</evidence>
<dbReference type="Proteomes" id="UP000274504">
    <property type="component" value="Unassembled WGS sequence"/>
</dbReference>
<evidence type="ECO:0000313" key="2">
    <source>
        <dbReference type="EMBL" id="VDL57390.1"/>
    </source>
</evidence>